<reference evidence="2" key="1">
    <citation type="journal article" date="2013" name="Nature">
        <title>Draft genome of the wheat A-genome progenitor Triticum urartu.</title>
        <authorList>
            <person name="Ling H.Q."/>
            <person name="Zhao S."/>
            <person name="Liu D."/>
            <person name="Wang J."/>
            <person name="Sun H."/>
            <person name="Zhang C."/>
            <person name="Fan H."/>
            <person name="Li D."/>
            <person name="Dong L."/>
            <person name="Tao Y."/>
            <person name="Gao C."/>
            <person name="Wu H."/>
            <person name="Li Y."/>
            <person name="Cui Y."/>
            <person name="Guo X."/>
            <person name="Zheng S."/>
            <person name="Wang B."/>
            <person name="Yu K."/>
            <person name="Liang Q."/>
            <person name="Yang W."/>
            <person name="Lou X."/>
            <person name="Chen J."/>
            <person name="Feng M."/>
            <person name="Jian J."/>
            <person name="Zhang X."/>
            <person name="Luo G."/>
            <person name="Jiang Y."/>
            <person name="Liu J."/>
            <person name="Wang Z."/>
            <person name="Sha Y."/>
            <person name="Zhang B."/>
            <person name="Wu H."/>
            <person name="Tang D."/>
            <person name="Shen Q."/>
            <person name="Xue P."/>
            <person name="Zou S."/>
            <person name="Wang X."/>
            <person name="Liu X."/>
            <person name="Wang F."/>
            <person name="Yang Y."/>
            <person name="An X."/>
            <person name="Dong Z."/>
            <person name="Zhang K."/>
            <person name="Zhang X."/>
            <person name="Luo M.C."/>
            <person name="Dvorak J."/>
            <person name="Tong Y."/>
            <person name="Wang J."/>
            <person name="Yang H."/>
            <person name="Li Z."/>
            <person name="Wang D."/>
            <person name="Zhang A."/>
            <person name="Wang J."/>
        </authorList>
    </citation>
    <scope>NUCLEOTIDE SEQUENCE</scope>
    <source>
        <strain evidence="2">cv. G1812</strain>
    </source>
</reference>
<dbReference type="Proteomes" id="UP000015106">
    <property type="component" value="Chromosome 7"/>
</dbReference>
<organism evidence="1 2">
    <name type="scientific">Triticum urartu</name>
    <name type="common">Red wild einkorn</name>
    <name type="synonym">Crithodium urartu</name>
    <dbReference type="NCBI Taxonomy" id="4572"/>
    <lineage>
        <taxon>Eukaryota</taxon>
        <taxon>Viridiplantae</taxon>
        <taxon>Streptophyta</taxon>
        <taxon>Embryophyta</taxon>
        <taxon>Tracheophyta</taxon>
        <taxon>Spermatophyta</taxon>
        <taxon>Magnoliopsida</taxon>
        <taxon>Liliopsida</taxon>
        <taxon>Poales</taxon>
        <taxon>Poaceae</taxon>
        <taxon>BOP clade</taxon>
        <taxon>Pooideae</taxon>
        <taxon>Triticodae</taxon>
        <taxon>Triticeae</taxon>
        <taxon>Triticinae</taxon>
        <taxon>Triticum</taxon>
    </lineage>
</organism>
<dbReference type="AlphaFoldDB" id="A0A8R7V5Z9"/>
<reference evidence="1" key="3">
    <citation type="submission" date="2022-06" db="UniProtKB">
        <authorList>
            <consortium name="EnsemblPlants"/>
        </authorList>
    </citation>
    <scope>IDENTIFICATION</scope>
</reference>
<evidence type="ECO:0000313" key="1">
    <source>
        <dbReference type="EnsemblPlants" id="TuG1812G0700001936.01.T01.cds297658"/>
    </source>
</evidence>
<dbReference type="Gramene" id="TuG1812G0700001936.01.T01">
    <property type="protein sequence ID" value="TuG1812G0700001936.01.T01.cds297658"/>
    <property type="gene ID" value="TuG1812G0700001936.01"/>
</dbReference>
<sequence>MISAGLRAMYEACRPTSFIKNSTDRWIFLSDKARTSAAFLAIFTKSSCENPSECKNCIFLARTSLCMKASAASARRNIHELRCTPNSSTRATASTRNLGFTVNSRQEYKLKPAISRALIPHSWRVVRFGLITFSRLALRSSRFDFARKSSLG</sequence>
<dbReference type="EnsemblPlants" id="TuG1812G0700001936.01.T01">
    <property type="protein sequence ID" value="TuG1812G0700001936.01.T01.cds297658"/>
    <property type="gene ID" value="TuG1812G0700001936.01"/>
</dbReference>
<keyword evidence="2" id="KW-1185">Reference proteome</keyword>
<proteinExistence type="predicted"/>
<evidence type="ECO:0000313" key="2">
    <source>
        <dbReference type="Proteomes" id="UP000015106"/>
    </source>
</evidence>
<name>A0A8R7V5Z9_TRIUA</name>
<accession>A0A8R7V5Z9</accession>
<protein>
    <submittedName>
        <fullName evidence="1">Uncharacterized protein</fullName>
    </submittedName>
</protein>
<reference evidence="1" key="2">
    <citation type="submission" date="2018-03" db="EMBL/GenBank/DDBJ databases">
        <title>The Triticum urartu genome reveals the dynamic nature of wheat genome evolution.</title>
        <authorList>
            <person name="Ling H."/>
            <person name="Ma B."/>
            <person name="Shi X."/>
            <person name="Liu H."/>
            <person name="Dong L."/>
            <person name="Sun H."/>
            <person name="Cao Y."/>
            <person name="Gao Q."/>
            <person name="Zheng S."/>
            <person name="Li Y."/>
            <person name="Yu Y."/>
            <person name="Du H."/>
            <person name="Qi M."/>
            <person name="Li Y."/>
            <person name="Yu H."/>
            <person name="Cui Y."/>
            <person name="Wang N."/>
            <person name="Chen C."/>
            <person name="Wu H."/>
            <person name="Zhao Y."/>
            <person name="Zhang J."/>
            <person name="Li Y."/>
            <person name="Zhou W."/>
            <person name="Zhang B."/>
            <person name="Hu W."/>
            <person name="Eijk M."/>
            <person name="Tang J."/>
            <person name="Witsenboer H."/>
            <person name="Zhao S."/>
            <person name="Li Z."/>
            <person name="Zhang A."/>
            <person name="Wang D."/>
            <person name="Liang C."/>
        </authorList>
    </citation>
    <scope>NUCLEOTIDE SEQUENCE [LARGE SCALE GENOMIC DNA]</scope>
    <source>
        <strain evidence="1">cv. G1812</strain>
    </source>
</reference>